<reference evidence="3" key="1">
    <citation type="submission" date="2017-12" db="EMBL/GenBank/DDBJ databases">
        <title>FDA dAtabase for Regulatory Grade micrObial Sequences (FDA-ARGOS): Supporting development and validation of Infectious Disease Dx tests.</title>
        <authorList>
            <person name="Sichtig H."/>
            <person name="Tallon L."/>
            <person name="Sadzewicz L."/>
            <person name="Sengamalay N."/>
            <person name="Nagaraj S."/>
            <person name="Vavikolanu K."/>
            <person name="Aluvathingal J."/>
            <person name="Nadendla S."/>
            <person name="Pirone D.C."/>
            <person name="Hoffman M."/>
            <person name="Muruvanda T."/>
            <person name="Allard M."/>
            <person name="Evans P."/>
        </authorList>
    </citation>
    <scope>NUCLEOTIDE SEQUENCE [LARGE SCALE GENOMIC DNA]</scope>
    <source>
        <strain evidence="3">FDAARGOS_55</strain>
    </source>
</reference>
<sequence length="273" mass="31705">MRIRKYIYYCAILMAFLGFYLNKVIANESIFIKRYGFGFERRSSDGKPIVYLSNPSVAEGGGEYNDSSDDVDVRLAVKQSADSVLAFVTFTNNSNQLYFLPKIYYPMRFEKINGEMFDALCDKKISITTGSVSLDYLSGSCPFDFDISEYVKINPTEKVSLQIKLNDMYAFLPGERDYFIKAVKYKLVKSKWFVFKSIDKIFFSILMRQNHCDKYNQEAIFNNEIVCDDYEFDERMDFFIGHFLKKNDNENSIYVSSNEVSVKVNGSKVRSPY</sequence>
<protein>
    <submittedName>
        <fullName evidence="2">Uncharacterized protein</fullName>
    </submittedName>
</protein>
<organism evidence="2 3">
    <name type="scientific">Salmonella enterica subsp. houtenae serovar 50:g,z51:-</name>
    <dbReference type="NCBI Taxonomy" id="1173947"/>
    <lineage>
        <taxon>Bacteria</taxon>
        <taxon>Pseudomonadati</taxon>
        <taxon>Pseudomonadota</taxon>
        <taxon>Gammaproteobacteria</taxon>
        <taxon>Enterobacterales</taxon>
        <taxon>Enterobacteriaceae</taxon>
        <taxon>Salmonella</taxon>
    </lineage>
</organism>
<gene>
    <name evidence="2" type="ORF">RK55_021480</name>
</gene>
<evidence type="ECO:0000313" key="3">
    <source>
        <dbReference type="Proteomes" id="UP000236163"/>
    </source>
</evidence>
<name>A0A2K0JJN4_SALHO</name>
<dbReference type="Proteomes" id="UP000236163">
    <property type="component" value="Unassembled WGS sequence"/>
</dbReference>
<keyword evidence="1" id="KW-0472">Membrane</keyword>
<evidence type="ECO:0000313" key="2">
    <source>
        <dbReference type="EMBL" id="PNO35481.1"/>
    </source>
</evidence>
<accession>A0A2K0JJN4</accession>
<dbReference type="AlphaFoldDB" id="A0A2K0JJN4"/>
<proteinExistence type="predicted"/>
<keyword evidence="1" id="KW-1133">Transmembrane helix</keyword>
<evidence type="ECO:0000256" key="1">
    <source>
        <dbReference type="SAM" id="Phobius"/>
    </source>
</evidence>
<comment type="caution">
    <text evidence="2">The sequence shown here is derived from an EMBL/GenBank/DDBJ whole genome shotgun (WGS) entry which is preliminary data.</text>
</comment>
<keyword evidence="1" id="KW-0812">Transmembrane</keyword>
<feature type="transmembrane region" description="Helical" evidence="1">
    <location>
        <begin position="6"/>
        <end position="25"/>
    </location>
</feature>
<dbReference type="EMBL" id="JWSP02000004">
    <property type="protein sequence ID" value="PNO35481.1"/>
    <property type="molecule type" value="Genomic_DNA"/>
</dbReference>